<evidence type="ECO:0000256" key="1">
    <source>
        <dbReference type="ARBA" id="ARBA00022723"/>
    </source>
</evidence>
<dbReference type="Proteomes" id="UP001642540">
    <property type="component" value="Unassembled WGS sequence"/>
</dbReference>
<evidence type="ECO:0000256" key="3">
    <source>
        <dbReference type="ARBA" id="ARBA00022837"/>
    </source>
</evidence>
<evidence type="ECO:0000313" key="6">
    <source>
        <dbReference type="EMBL" id="CAL8099061.1"/>
    </source>
</evidence>
<reference evidence="6 7" key="1">
    <citation type="submission" date="2024-08" db="EMBL/GenBank/DDBJ databases">
        <authorList>
            <person name="Cucini C."/>
            <person name="Frati F."/>
        </authorList>
    </citation>
    <scope>NUCLEOTIDE SEQUENCE [LARGE SCALE GENOMIC DNA]</scope>
</reference>
<protein>
    <recommendedName>
        <fullName evidence="5">EF-hand domain-containing protein</fullName>
    </recommendedName>
</protein>
<organism evidence="6 7">
    <name type="scientific">Orchesella dallaii</name>
    <dbReference type="NCBI Taxonomy" id="48710"/>
    <lineage>
        <taxon>Eukaryota</taxon>
        <taxon>Metazoa</taxon>
        <taxon>Ecdysozoa</taxon>
        <taxon>Arthropoda</taxon>
        <taxon>Hexapoda</taxon>
        <taxon>Collembola</taxon>
        <taxon>Entomobryomorpha</taxon>
        <taxon>Entomobryoidea</taxon>
        <taxon>Orchesellidae</taxon>
        <taxon>Orchesellinae</taxon>
        <taxon>Orchesella</taxon>
    </lineage>
</organism>
<dbReference type="PANTHER" id="PTHR45791">
    <property type="entry name" value="CALCIUM AND INTEGRIN BINDING FAMILY MEMBER 2"/>
    <property type="match status" value="1"/>
</dbReference>
<accession>A0ABP1QDE2</accession>
<sequence>MGNKIVTFTEEQLDDYQDCTFFTRKEILRVFKKFRELNPSLVPKTMTANEPVTVRVPIEIVTKMPELKENPFRERICTVFSRDGQGISFEDFLDLFSAFSEHAPRDIKVQYAFRIYDFDGDQFLGTSDLEKTLQSLTRDELSPDEVSLVSTKVLEEADVDDDGKLSFGEFEHVITRAPDFLTTFHIRI</sequence>
<dbReference type="InterPro" id="IPR018247">
    <property type="entry name" value="EF_Hand_1_Ca_BS"/>
</dbReference>
<dbReference type="InterPro" id="IPR011992">
    <property type="entry name" value="EF-hand-dom_pair"/>
</dbReference>
<evidence type="ECO:0000259" key="5">
    <source>
        <dbReference type="PROSITE" id="PS50222"/>
    </source>
</evidence>
<dbReference type="SUPFAM" id="SSF47473">
    <property type="entry name" value="EF-hand"/>
    <property type="match status" value="1"/>
</dbReference>
<dbReference type="Pfam" id="PF13499">
    <property type="entry name" value="EF-hand_7"/>
    <property type="match status" value="1"/>
</dbReference>
<evidence type="ECO:0000256" key="2">
    <source>
        <dbReference type="ARBA" id="ARBA00022737"/>
    </source>
</evidence>
<dbReference type="EMBL" id="CAXLJM020000031">
    <property type="protein sequence ID" value="CAL8099061.1"/>
    <property type="molecule type" value="Genomic_DNA"/>
</dbReference>
<dbReference type="InterPro" id="IPR051433">
    <property type="entry name" value="CIBP"/>
</dbReference>
<dbReference type="SMART" id="SM00054">
    <property type="entry name" value="EFh"/>
    <property type="match status" value="2"/>
</dbReference>
<proteinExistence type="predicted"/>
<keyword evidence="1" id="KW-0479">Metal-binding</keyword>
<dbReference type="PROSITE" id="PS00018">
    <property type="entry name" value="EF_HAND_1"/>
    <property type="match status" value="2"/>
</dbReference>
<dbReference type="InterPro" id="IPR002048">
    <property type="entry name" value="EF_hand_dom"/>
</dbReference>
<keyword evidence="3" id="KW-0106">Calcium</keyword>
<dbReference type="PANTHER" id="PTHR45791:SF6">
    <property type="entry name" value="CALCIUM AND INTEGRIN BINDING FAMILY MEMBER 2"/>
    <property type="match status" value="1"/>
</dbReference>
<keyword evidence="2" id="KW-0677">Repeat</keyword>
<dbReference type="Gene3D" id="1.10.238.10">
    <property type="entry name" value="EF-hand"/>
    <property type="match status" value="2"/>
</dbReference>
<feature type="domain" description="EF-hand" evidence="5">
    <location>
        <begin position="104"/>
        <end position="139"/>
    </location>
</feature>
<evidence type="ECO:0000313" key="7">
    <source>
        <dbReference type="Proteomes" id="UP001642540"/>
    </source>
</evidence>
<dbReference type="PROSITE" id="PS50222">
    <property type="entry name" value="EF_HAND_2"/>
    <property type="match status" value="2"/>
</dbReference>
<keyword evidence="4" id="KW-0460">Magnesium</keyword>
<name>A0ABP1QDE2_9HEXA</name>
<keyword evidence="7" id="KW-1185">Reference proteome</keyword>
<feature type="domain" description="EF-hand" evidence="5">
    <location>
        <begin position="145"/>
        <end position="180"/>
    </location>
</feature>
<gene>
    <name evidence="6" type="ORF">ODALV1_LOCUS10133</name>
</gene>
<dbReference type="CDD" id="cd00051">
    <property type="entry name" value="EFh"/>
    <property type="match status" value="1"/>
</dbReference>
<comment type="caution">
    <text evidence="6">The sequence shown here is derived from an EMBL/GenBank/DDBJ whole genome shotgun (WGS) entry which is preliminary data.</text>
</comment>
<evidence type="ECO:0000256" key="4">
    <source>
        <dbReference type="ARBA" id="ARBA00022842"/>
    </source>
</evidence>